<dbReference type="EMBL" id="JABXJK010000009">
    <property type="protein sequence ID" value="MBA0971388.1"/>
    <property type="molecule type" value="Genomic_DNA"/>
</dbReference>
<accession>A0ABD4HIV1</accession>
<dbReference type="Proteomes" id="UP000571857">
    <property type="component" value="Unassembled WGS sequence"/>
</dbReference>
<keyword evidence="1" id="KW-0732">Signal</keyword>
<evidence type="ECO:0000313" key="3">
    <source>
        <dbReference type="Proteomes" id="UP000571857"/>
    </source>
</evidence>
<feature type="signal peptide" evidence="1">
    <location>
        <begin position="1"/>
        <end position="21"/>
    </location>
</feature>
<evidence type="ECO:0000313" key="2">
    <source>
        <dbReference type="EMBL" id="MBA0971388.1"/>
    </source>
</evidence>
<dbReference type="AlphaFoldDB" id="A0ABD4HIV1"/>
<feature type="chain" id="PRO_5044750032" evidence="1">
    <location>
        <begin position="22"/>
        <end position="200"/>
    </location>
</feature>
<protein>
    <submittedName>
        <fullName evidence="2">Polymer-forming cytoskeletal protein</fullName>
    </submittedName>
</protein>
<proteinExistence type="predicted"/>
<gene>
    <name evidence="2" type="ORF">HWH42_02050</name>
</gene>
<organism evidence="2 3">
    <name type="scientific">Enterococcus gallinarum</name>
    <dbReference type="NCBI Taxonomy" id="1353"/>
    <lineage>
        <taxon>Bacteria</taxon>
        <taxon>Bacillati</taxon>
        <taxon>Bacillota</taxon>
        <taxon>Bacilli</taxon>
        <taxon>Lactobacillales</taxon>
        <taxon>Enterococcaceae</taxon>
        <taxon>Enterococcus</taxon>
    </lineage>
</organism>
<evidence type="ECO:0000256" key="1">
    <source>
        <dbReference type="SAM" id="SignalP"/>
    </source>
</evidence>
<dbReference type="PROSITE" id="PS51257">
    <property type="entry name" value="PROKAR_LIPOPROTEIN"/>
    <property type="match status" value="1"/>
</dbReference>
<name>A0ABD4HIV1_ENTGA</name>
<sequence length="200" mass="20796">MKKTKITLIAASLLMGGTLLAACSSDNNTTASSSTAASTASSSTAASTATTASTDDVVSTASVSDQTSVIEKALSADGNWIVAVTDNMTFDKDLTVDGEFHDKGDAANDIYRKFALYSQDENRTVTAEYTVTVPKLVVNSENFNIVNGVVKGDIEVNAKGFVLNGTKVEGNITFASKEIQDSATLDKEGASVTGDVKVSE</sequence>
<comment type="caution">
    <text evidence="2">The sequence shown here is derived from an EMBL/GenBank/DDBJ whole genome shotgun (WGS) entry which is preliminary data.</text>
</comment>
<dbReference type="RefSeq" id="WP_176332959.1">
    <property type="nucleotide sequence ID" value="NZ_CAKOCH010000001.1"/>
</dbReference>
<reference evidence="2 3" key="1">
    <citation type="submission" date="2020-06" db="EMBL/GenBank/DDBJ databases">
        <title>Crossreactivity between MHC class I-restricted antigens from cancer cells and an enterococcal bacteriophage.</title>
        <authorList>
            <person name="Fluckiger A."/>
            <person name="Daillere R."/>
            <person name="Sassi M."/>
            <person name="Cattoir V."/>
            <person name="Kroemer G."/>
            <person name="Zitvogel L."/>
        </authorList>
    </citation>
    <scope>NUCLEOTIDE SEQUENCE [LARGE SCALE GENOMIC DNA]</scope>
    <source>
        <strain evidence="2 3">EG4</strain>
    </source>
</reference>